<dbReference type="SUPFAM" id="SSF88723">
    <property type="entry name" value="PIN domain-like"/>
    <property type="match status" value="1"/>
</dbReference>
<proteinExistence type="predicted"/>
<dbReference type="RefSeq" id="WP_105044981.1">
    <property type="nucleotide sequence ID" value="NZ_CP150662.1"/>
</dbReference>
<keyword evidence="3" id="KW-1185">Reference proteome</keyword>
<feature type="domain" description="PIN" evidence="1">
    <location>
        <begin position="7"/>
        <end position="112"/>
    </location>
</feature>
<dbReference type="Pfam" id="PF01850">
    <property type="entry name" value="PIN"/>
    <property type="match status" value="1"/>
</dbReference>
<dbReference type="InterPro" id="IPR029060">
    <property type="entry name" value="PIN-like_dom_sf"/>
</dbReference>
<evidence type="ECO:0000313" key="3">
    <source>
        <dbReference type="Proteomes" id="UP000237608"/>
    </source>
</evidence>
<name>A0A2S7W882_9FLAO</name>
<dbReference type="InterPro" id="IPR002716">
    <property type="entry name" value="PIN_dom"/>
</dbReference>
<evidence type="ECO:0000313" key="2">
    <source>
        <dbReference type="EMBL" id="PQJ73827.1"/>
    </source>
</evidence>
<dbReference type="Proteomes" id="UP000237608">
    <property type="component" value="Unassembled WGS sequence"/>
</dbReference>
<reference evidence="2 3" key="1">
    <citation type="submission" date="2016-12" db="EMBL/GenBank/DDBJ databases">
        <title>Trade-off between light-utilization and light-protection in marine flavobacteria.</title>
        <authorList>
            <person name="Kumagai Y."/>
            <person name="Yoshizawa S."/>
            <person name="Kogure K."/>
            <person name="Iwasaki W."/>
        </authorList>
    </citation>
    <scope>NUCLEOTIDE SEQUENCE [LARGE SCALE GENOMIC DNA]</scope>
    <source>
        <strain evidence="2 3">KCTC 22729</strain>
    </source>
</reference>
<accession>A0A2S7W882</accession>
<sequence length="121" mass="13945">MKIDFLADTNFLIYVHEGDKKVLPFLNYNFGVSFISEVELPGFKGISTQEEVKLRNLLDDCFSVEWNSKIKEKTIELRKKYTVKLPDAIIASTSLIYEIPLVTADKAFSKIHELDLILIEF</sequence>
<organism evidence="2 3">
    <name type="scientific">Polaribacter gangjinensis</name>
    <dbReference type="NCBI Taxonomy" id="574710"/>
    <lineage>
        <taxon>Bacteria</taxon>
        <taxon>Pseudomonadati</taxon>
        <taxon>Bacteroidota</taxon>
        <taxon>Flavobacteriia</taxon>
        <taxon>Flavobacteriales</taxon>
        <taxon>Flavobacteriaceae</taxon>
    </lineage>
</organism>
<gene>
    <name evidence="2" type="ORF">BTO13_00385</name>
</gene>
<dbReference type="EMBL" id="MSCL01000001">
    <property type="protein sequence ID" value="PQJ73827.1"/>
    <property type="molecule type" value="Genomic_DNA"/>
</dbReference>
<comment type="caution">
    <text evidence="2">The sequence shown here is derived from an EMBL/GenBank/DDBJ whole genome shotgun (WGS) entry which is preliminary data.</text>
</comment>
<protein>
    <recommendedName>
        <fullName evidence="1">PIN domain-containing protein</fullName>
    </recommendedName>
</protein>
<dbReference type="Gene3D" id="3.40.50.1010">
    <property type="entry name" value="5'-nuclease"/>
    <property type="match status" value="1"/>
</dbReference>
<dbReference type="OrthoDB" id="676982at2"/>
<evidence type="ECO:0000259" key="1">
    <source>
        <dbReference type="Pfam" id="PF01850"/>
    </source>
</evidence>
<dbReference type="AlphaFoldDB" id="A0A2S7W882"/>